<keyword evidence="3" id="KW-0949">S-adenosyl-L-methionine</keyword>
<dbReference type="Pfam" id="PF00891">
    <property type="entry name" value="Methyltransf_2"/>
    <property type="match status" value="1"/>
</dbReference>
<dbReference type="PANTHER" id="PTHR43712">
    <property type="entry name" value="PUTATIVE (AFU_ORTHOLOGUE AFUA_4G14580)-RELATED"/>
    <property type="match status" value="1"/>
</dbReference>
<dbReference type="Gene3D" id="3.40.50.150">
    <property type="entry name" value="Vaccinia Virus protein VP39"/>
    <property type="match status" value="1"/>
</dbReference>
<evidence type="ECO:0000256" key="3">
    <source>
        <dbReference type="ARBA" id="ARBA00022691"/>
    </source>
</evidence>
<proteinExistence type="predicted"/>
<dbReference type="SUPFAM" id="SSF46785">
    <property type="entry name" value="Winged helix' DNA-binding domain"/>
    <property type="match status" value="1"/>
</dbReference>
<evidence type="ECO:0000313" key="6">
    <source>
        <dbReference type="Proteomes" id="UP001278766"/>
    </source>
</evidence>
<reference evidence="5" key="1">
    <citation type="journal article" date="2023" name="Mol. Phylogenet. Evol.">
        <title>Genome-scale phylogeny and comparative genomics of the fungal order Sordariales.</title>
        <authorList>
            <person name="Hensen N."/>
            <person name="Bonometti L."/>
            <person name="Westerberg I."/>
            <person name="Brannstrom I.O."/>
            <person name="Guillou S."/>
            <person name="Cros-Aarteil S."/>
            <person name="Calhoun S."/>
            <person name="Haridas S."/>
            <person name="Kuo A."/>
            <person name="Mondo S."/>
            <person name="Pangilinan J."/>
            <person name="Riley R."/>
            <person name="LaButti K."/>
            <person name="Andreopoulos B."/>
            <person name="Lipzen A."/>
            <person name="Chen C."/>
            <person name="Yan M."/>
            <person name="Daum C."/>
            <person name="Ng V."/>
            <person name="Clum A."/>
            <person name="Steindorff A."/>
            <person name="Ohm R.A."/>
            <person name="Martin F."/>
            <person name="Silar P."/>
            <person name="Natvig D.O."/>
            <person name="Lalanne C."/>
            <person name="Gautier V."/>
            <person name="Ament-Velasquez S.L."/>
            <person name="Kruys A."/>
            <person name="Hutchinson M.I."/>
            <person name="Powell A.J."/>
            <person name="Barry K."/>
            <person name="Miller A.N."/>
            <person name="Grigoriev I.V."/>
            <person name="Debuchy R."/>
            <person name="Gladieux P."/>
            <person name="Hiltunen Thoren M."/>
            <person name="Johannesson H."/>
        </authorList>
    </citation>
    <scope>NUCLEOTIDE SEQUENCE</scope>
    <source>
        <strain evidence="5">CBS 168.71</strain>
    </source>
</reference>
<comment type="caution">
    <text evidence="5">The sequence shown here is derived from an EMBL/GenBank/DDBJ whole genome shotgun (WGS) entry which is preliminary data.</text>
</comment>
<name>A0AAE0LT47_9PEZI</name>
<sequence length="432" mass="48416">MSSSTSLLLKLAEEISRNTSVIVEHLNRNDLPQPSFDADGPSHPIPEANEELSAARHALIEASKALHTLAVGPSETTRLFYFKDIYFVGAMQVLCHFNVPQQVPVHGEISMGELSTKTGLDKGLLARFLRMAAVNYYFTEPRPEFIAHTAWSKTLATDPKMRACVWFRHSEMMPSVAKLVEAVETYTSSPEAAEPRNTAFRLAFGDTFFDYKEKHQDHMVKFGQFVDAFASGIEADTAESFARAYTWETLPAGSLVVDVGGGIGHISTAVAQKHPLLRFQVQDFGDLAEESSLLRQSAGVSDRVQFCPHNFFDPQPETSREAAVYFLRNIMHNWPDMDCRRILKPIVEVMSPDSRLVVCDIVLPEPNTTPKTQEAQVRALDIVMLSMFNAKERSYEDWQDLFTSVDSRLRITAVIGRPKLGTESLIEARLMQ</sequence>
<keyword evidence="1" id="KW-0489">Methyltransferase</keyword>
<gene>
    <name evidence="5" type="ORF">B0H64DRAFT_397930</name>
</gene>
<dbReference type="GO" id="GO:0008171">
    <property type="term" value="F:O-methyltransferase activity"/>
    <property type="evidence" value="ECO:0007669"/>
    <property type="project" value="InterPro"/>
</dbReference>
<keyword evidence="2" id="KW-0808">Transferase</keyword>
<dbReference type="RefSeq" id="XP_062659844.1">
    <property type="nucleotide sequence ID" value="XM_062803917.1"/>
</dbReference>
<evidence type="ECO:0000256" key="1">
    <source>
        <dbReference type="ARBA" id="ARBA00022603"/>
    </source>
</evidence>
<dbReference type="SUPFAM" id="SSF53335">
    <property type="entry name" value="S-adenosyl-L-methionine-dependent methyltransferases"/>
    <property type="match status" value="1"/>
</dbReference>
<dbReference type="PANTHER" id="PTHR43712:SF5">
    <property type="entry name" value="O-METHYLTRANSFERASE ASQN-RELATED"/>
    <property type="match status" value="1"/>
</dbReference>
<dbReference type="InterPro" id="IPR036388">
    <property type="entry name" value="WH-like_DNA-bd_sf"/>
</dbReference>
<keyword evidence="6" id="KW-1185">Reference proteome</keyword>
<dbReference type="InterPro" id="IPR016461">
    <property type="entry name" value="COMT-like"/>
</dbReference>
<dbReference type="Gene3D" id="1.10.10.10">
    <property type="entry name" value="Winged helix-like DNA-binding domain superfamily/Winged helix DNA-binding domain"/>
    <property type="match status" value="1"/>
</dbReference>
<protein>
    <submittedName>
        <fullName evidence="5">O-methyltransferase-domain-containing protein</fullName>
    </submittedName>
</protein>
<dbReference type="PROSITE" id="PS51683">
    <property type="entry name" value="SAM_OMT_II"/>
    <property type="match status" value="1"/>
</dbReference>
<accession>A0AAE0LT47</accession>
<reference evidence="5" key="2">
    <citation type="submission" date="2023-06" db="EMBL/GenBank/DDBJ databases">
        <authorList>
            <consortium name="Lawrence Berkeley National Laboratory"/>
            <person name="Haridas S."/>
            <person name="Hensen N."/>
            <person name="Bonometti L."/>
            <person name="Westerberg I."/>
            <person name="Brannstrom I.O."/>
            <person name="Guillou S."/>
            <person name="Cros-Aarteil S."/>
            <person name="Calhoun S."/>
            <person name="Kuo A."/>
            <person name="Mondo S."/>
            <person name="Pangilinan J."/>
            <person name="Riley R."/>
            <person name="Labutti K."/>
            <person name="Andreopoulos B."/>
            <person name="Lipzen A."/>
            <person name="Chen C."/>
            <person name="Yanf M."/>
            <person name="Daum C."/>
            <person name="Ng V."/>
            <person name="Clum A."/>
            <person name="Steindorff A."/>
            <person name="Ohm R."/>
            <person name="Martin F."/>
            <person name="Silar P."/>
            <person name="Natvig D."/>
            <person name="Lalanne C."/>
            <person name="Gautier V."/>
            <person name="Ament-Velasquez S.L."/>
            <person name="Kruys A."/>
            <person name="Hutchinson M.I."/>
            <person name="Powell A.J."/>
            <person name="Barry K."/>
            <person name="Miller A.N."/>
            <person name="Grigoriev I.V."/>
            <person name="Debuchy R."/>
            <person name="Gladieux P."/>
            <person name="Thoren M.H."/>
            <person name="Johannesson H."/>
        </authorList>
    </citation>
    <scope>NUCLEOTIDE SEQUENCE</scope>
    <source>
        <strain evidence="5">CBS 168.71</strain>
    </source>
</reference>
<feature type="domain" description="O-methyltransferase C-terminal" evidence="4">
    <location>
        <begin position="196"/>
        <end position="404"/>
    </location>
</feature>
<dbReference type="InterPro" id="IPR036390">
    <property type="entry name" value="WH_DNA-bd_sf"/>
</dbReference>
<dbReference type="GO" id="GO:0032259">
    <property type="term" value="P:methylation"/>
    <property type="evidence" value="ECO:0007669"/>
    <property type="project" value="UniProtKB-KW"/>
</dbReference>
<evidence type="ECO:0000256" key="2">
    <source>
        <dbReference type="ARBA" id="ARBA00022679"/>
    </source>
</evidence>
<dbReference type="InterPro" id="IPR029063">
    <property type="entry name" value="SAM-dependent_MTases_sf"/>
</dbReference>
<evidence type="ECO:0000313" key="5">
    <source>
        <dbReference type="EMBL" id="KAK3296330.1"/>
    </source>
</evidence>
<dbReference type="AlphaFoldDB" id="A0AAE0LT47"/>
<dbReference type="Proteomes" id="UP001278766">
    <property type="component" value="Unassembled WGS sequence"/>
</dbReference>
<dbReference type="GeneID" id="87840865"/>
<organism evidence="5 6">
    <name type="scientific">Chaetomium fimeti</name>
    <dbReference type="NCBI Taxonomy" id="1854472"/>
    <lineage>
        <taxon>Eukaryota</taxon>
        <taxon>Fungi</taxon>
        <taxon>Dikarya</taxon>
        <taxon>Ascomycota</taxon>
        <taxon>Pezizomycotina</taxon>
        <taxon>Sordariomycetes</taxon>
        <taxon>Sordariomycetidae</taxon>
        <taxon>Sordariales</taxon>
        <taxon>Chaetomiaceae</taxon>
        <taxon>Chaetomium</taxon>
    </lineage>
</organism>
<evidence type="ECO:0000259" key="4">
    <source>
        <dbReference type="Pfam" id="PF00891"/>
    </source>
</evidence>
<dbReference type="EMBL" id="JAUEPN010000004">
    <property type="protein sequence ID" value="KAK3296330.1"/>
    <property type="molecule type" value="Genomic_DNA"/>
</dbReference>
<dbReference type="InterPro" id="IPR001077">
    <property type="entry name" value="COMT_C"/>
</dbReference>